<keyword evidence="2" id="KW-0413">Isomerase</keyword>
<dbReference type="EMBL" id="KZ825221">
    <property type="protein sequence ID" value="PYI14084.1"/>
    <property type="molecule type" value="Genomic_DNA"/>
</dbReference>
<dbReference type="PANTHER" id="PTHR12110:SF56">
    <property type="entry name" value="DEHYDRATASE, PUTATIVE (AFU_ORTHOLOGUE AFUA_6G08740)-RELATED"/>
    <property type="match status" value="1"/>
</dbReference>
<dbReference type="InterPro" id="IPR036237">
    <property type="entry name" value="Xyl_isomerase-like_sf"/>
</dbReference>
<keyword evidence="3" id="KW-1185">Reference proteome</keyword>
<gene>
    <name evidence="2" type="ORF">BO99DRAFT_477260</name>
</gene>
<dbReference type="Gene3D" id="3.20.20.150">
    <property type="entry name" value="Divalent-metal-dependent TIM barrel enzymes"/>
    <property type="match status" value="1"/>
</dbReference>
<dbReference type="InterPro" id="IPR013022">
    <property type="entry name" value="Xyl_isomerase-like_TIM-brl"/>
</dbReference>
<dbReference type="AlphaFoldDB" id="A0A2V5GY26"/>
<reference evidence="2 3" key="1">
    <citation type="submission" date="2018-02" db="EMBL/GenBank/DDBJ databases">
        <title>The genomes of Aspergillus section Nigri reveals drivers in fungal speciation.</title>
        <authorList>
            <consortium name="DOE Joint Genome Institute"/>
            <person name="Vesth T.C."/>
            <person name="Nybo J."/>
            <person name="Theobald S."/>
            <person name="Brandl J."/>
            <person name="Frisvad J.C."/>
            <person name="Nielsen K.F."/>
            <person name="Lyhne E.K."/>
            <person name="Kogle M.E."/>
            <person name="Kuo A."/>
            <person name="Riley R."/>
            <person name="Clum A."/>
            <person name="Nolan M."/>
            <person name="Lipzen A."/>
            <person name="Salamov A."/>
            <person name="Henrissat B."/>
            <person name="Wiebenga A."/>
            <person name="De vries R.P."/>
            <person name="Grigoriev I.V."/>
            <person name="Mortensen U.H."/>
            <person name="Andersen M.R."/>
            <person name="Baker S.E."/>
        </authorList>
    </citation>
    <scope>NUCLEOTIDE SEQUENCE [LARGE SCALE GENOMIC DNA]</scope>
    <source>
        <strain evidence="2 3">CBS 115571</strain>
    </source>
</reference>
<evidence type="ECO:0000313" key="3">
    <source>
        <dbReference type="Proteomes" id="UP000249829"/>
    </source>
</evidence>
<feature type="domain" description="Xylose isomerase-like TIM barrel" evidence="1">
    <location>
        <begin position="25"/>
        <end position="335"/>
    </location>
</feature>
<evidence type="ECO:0000259" key="1">
    <source>
        <dbReference type="Pfam" id="PF01261"/>
    </source>
</evidence>
<dbReference type="Pfam" id="PF01261">
    <property type="entry name" value="AP_endonuc_2"/>
    <property type="match status" value="1"/>
</dbReference>
<evidence type="ECO:0000313" key="2">
    <source>
        <dbReference type="EMBL" id="PYI14084.1"/>
    </source>
</evidence>
<proteinExistence type="predicted"/>
<accession>A0A2V5GY26</accession>
<dbReference type="STRING" id="1450538.A0A2V5GY26"/>
<organism evidence="2 3">
    <name type="scientific">Aspergillus violaceofuscus (strain CBS 115571)</name>
    <dbReference type="NCBI Taxonomy" id="1450538"/>
    <lineage>
        <taxon>Eukaryota</taxon>
        <taxon>Fungi</taxon>
        <taxon>Dikarya</taxon>
        <taxon>Ascomycota</taxon>
        <taxon>Pezizomycotina</taxon>
        <taxon>Eurotiomycetes</taxon>
        <taxon>Eurotiomycetidae</taxon>
        <taxon>Eurotiales</taxon>
        <taxon>Aspergillaceae</taxon>
        <taxon>Aspergillus</taxon>
    </lineage>
</organism>
<dbReference type="Proteomes" id="UP000249829">
    <property type="component" value="Unassembled WGS sequence"/>
</dbReference>
<dbReference type="InterPro" id="IPR050312">
    <property type="entry name" value="IolE/XylAMocC-like"/>
</dbReference>
<sequence length="346" mass="38731">MAHDIPFSFATCSIGKPTDSLPVKLEALSEAGFHAVELAFPDILSYAKEIRGKEVAEDDYEALREVAKEIRGVCDRLNVKVMMLQPFANFEGWPEGSKEREDAFKRARGWISLMKVLECDMLQVGSTDTPLASLATHPSLHERIVHDLRELSDLLATHSMRLAYENWCWSSHSPDWASVYDLIKTVNRPNIGLCLDTFQTAGAEYADPTAADGLVPTTHGKANHSTAEKFSASLARLARTIPADKIYLLQVSDAYRAEPPLEDAVVEGMRPRARWSHDYRPLPYTAGGYLPIEEVGRAVLGTGFRGWFSMEVFDGKRREVELKGYAREGWESMRRFVERCSSSPSS</sequence>
<dbReference type="PANTHER" id="PTHR12110">
    <property type="entry name" value="HYDROXYPYRUVATE ISOMERASE"/>
    <property type="match status" value="1"/>
</dbReference>
<protein>
    <submittedName>
        <fullName evidence="2">Sugar phosphate isomerase</fullName>
    </submittedName>
</protein>
<dbReference type="GO" id="GO:0016853">
    <property type="term" value="F:isomerase activity"/>
    <property type="evidence" value="ECO:0007669"/>
    <property type="project" value="UniProtKB-KW"/>
</dbReference>
<dbReference type="SUPFAM" id="SSF51658">
    <property type="entry name" value="Xylose isomerase-like"/>
    <property type="match status" value="1"/>
</dbReference>
<dbReference type="OMA" id="SNAWRPL"/>
<name>A0A2V5GY26_ASPV1</name>